<dbReference type="EMBL" id="FWFZ01000001">
    <property type="protein sequence ID" value="SLN13199.1"/>
    <property type="molecule type" value="Genomic_DNA"/>
</dbReference>
<evidence type="ECO:0000259" key="1">
    <source>
        <dbReference type="Pfam" id="PF13403"/>
    </source>
</evidence>
<proteinExistence type="predicted"/>
<dbReference type="Proteomes" id="UP000193900">
    <property type="component" value="Unassembled WGS sequence"/>
</dbReference>
<evidence type="ECO:0000313" key="3">
    <source>
        <dbReference type="Proteomes" id="UP000193900"/>
    </source>
</evidence>
<dbReference type="Pfam" id="PF13403">
    <property type="entry name" value="Hint_2"/>
    <property type="match status" value="1"/>
</dbReference>
<dbReference type="RefSeq" id="WP_085876979.1">
    <property type="nucleotide sequence ID" value="NZ_FWFZ01000001.1"/>
</dbReference>
<gene>
    <name evidence="2" type="ORF">ROA7023_00036</name>
</gene>
<organism evidence="2 3">
    <name type="scientific">Roseisalinus antarcticus</name>
    <dbReference type="NCBI Taxonomy" id="254357"/>
    <lineage>
        <taxon>Bacteria</taxon>
        <taxon>Pseudomonadati</taxon>
        <taxon>Pseudomonadota</taxon>
        <taxon>Alphaproteobacteria</taxon>
        <taxon>Rhodobacterales</taxon>
        <taxon>Roseobacteraceae</taxon>
        <taxon>Roseisalinus</taxon>
    </lineage>
</organism>
<dbReference type="OrthoDB" id="7685535at2"/>
<dbReference type="InterPro" id="IPR028992">
    <property type="entry name" value="Hedgehog/Intein_dom"/>
</dbReference>
<name>A0A1Y5RCS8_9RHOB</name>
<keyword evidence="3" id="KW-1185">Reference proteome</keyword>
<feature type="domain" description="Hedgehog/Intein (Hint)" evidence="1">
    <location>
        <begin position="25"/>
        <end position="145"/>
    </location>
</feature>
<accession>A0A1Y5RCS8</accession>
<reference evidence="2 3" key="1">
    <citation type="submission" date="2017-03" db="EMBL/GenBank/DDBJ databases">
        <authorList>
            <person name="Afonso C.L."/>
            <person name="Miller P.J."/>
            <person name="Scott M.A."/>
            <person name="Spackman E."/>
            <person name="Goraichik I."/>
            <person name="Dimitrov K.M."/>
            <person name="Suarez D.L."/>
            <person name="Swayne D.E."/>
        </authorList>
    </citation>
    <scope>NUCLEOTIDE SEQUENCE [LARGE SCALE GENOMIC DNA]</scope>
    <source>
        <strain evidence="2 3">CECT 7023</strain>
    </source>
</reference>
<protein>
    <recommendedName>
        <fullName evidence="1">Hedgehog/Intein (Hint) domain-containing protein</fullName>
    </recommendedName>
</protein>
<sequence length="182" mass="19398">MFVNKTKYFDAAIPVEAPIVGTVGLLAGTRVETAAGWRDVAELCCGDLLFTMDGGCRPLHDIRIAHGGDDAVRVPAGVLGADADTYLAPDQLVLVETGWAIDWLGTPVALARAGDLVGVMGIRRKAAPTRHLRMPVFAEEEILFAASGLRLFTPGGLAPSTPEYFVLLDREEAAEVLRMGPQ</sequence>
<dbReference type="AlphaFoldDB" id="A0A1Y5RCS8"/>
<evidence type="ECO:0000313" key="2">
    <source>
        <dbReference type="EMBL" id="SLN13199.1"/>
    </source>
</evidence>